<dbReference type="AlphaFoldDB" id="A0AAU9CEJ6"/>
<accession>A0AAU9CEJ6</accession>
<evidence type="ECO:0000256" key="4">
    <source>
        <dbReference type="ARBA" id="ARBA00022729"/>
    </source>
</evidence>
<dbReference type="KEGG" id="meiy:MIN45_P1012"/>
<protein>
    <recommendedName>
        <fullName evidence="6">Flagellar P-ring protein</fullName>
    </recommendedName>
    <alternativeName>
        <fullName evidence="6">Basal body P-ring protein</fullName>
    </alternativeName>
</protein>
<dbReference type="GO" id="GO:0005198">
    <property type="term" value="F:structural molecule activity"/>
    <property type="evidence" value="ECO:0007669"/>
    <property type="project" value="InterPro"/>
</dbReference>
<reference evidence="8" key="1">
    <citation type="journal article" date="2024" name="Int. J. Syst. Evol. Microbiol.">
        <title>Methylomarinovum tepidoasis sp. nov., a moderately thermophilic methanotroph of the family Methylothermaceae isolated from a deep-sea hydrothermal field.</title>
        <authorList>
            <person name="Hirayama H."/>
            <person name="Takaki Y."/>
            <person name="Abe M."/>
            <person name="Miyazaki M."/>
            <person name="Uematsu K."/>
            <person name="Matsui Y."/>
            <person name="Takai K."/>
        </authorList>
    </citation>
    <scope>NUCLEOTIDE SEQUENCE [LARGE SCALE GENOMIC DNA]</scope>
    <source>
        <strain evidence="8">IN45</strain>
    </source>
</reference>
<keyword evidence="7" id="KW-0966">Cell projection</keyword>
<keyword evidence="5 6" id="KW-0975">Bacterial flagellum</keyword>
<organism evidence="7 8">
    <name type="scientific">Methylomarinovum tepidoasis</name>
    <dbReference type="NCBI Taxonomy" id="2840183"/>
    <lineage>
        <taxon>Bacteria</taxon>
        <taxon>Pseudomonadati</taxon>
        <taxon>Pseudomonadota</taxon>
        <taxon>Gammaproteobacteria</taxon>
        <taxon>Methylococcales</taxon>
        <taxon>Methylothermaceae</taxon>
        <taxon>Methylomarinovum</taxon>
    </lineage>
</organism>
<evidence type="ECO:0000313" key="7">
    <source>
        <dbReference type="EMBL" id="BCX88643.1"/>
    </source>
</evidence>
<sequence length="363" mass="37765">MKARLWLGILLLALVPLARGERIKDLASIAGVRPNQLIGYGLVVGLNGTGDKTKFTGQTLRNMLARLGITLPPGVDPKSKNVAAVAVHAVLPPFAKPGQTLDVTVSSLGDAKSLRGGTLLMTPLKGIDGQIYAVAQGNLLVGGLTASGQDGSRITVNIPSAGRIPNGATVERAVPSPFGNARYLTLNLHRADFTTAQRIAASINRILGPDTARPLDATSVQVGAPVDPAQKVTFVSMIENLEVEPGEAPARVIVNARTGTVVVNRHVRVRPAAVSHGKLVVTIRENPRVSQPSPFAGGTTAVVPQSDISVEEQGKHMFVFDPGVSLNDLVRAVNAVGAAPSDLVAILEALKNAGALDAELIVI</sequence>
<dbReference type="PANTHER" id="PTHR30381">
    <property type="entry name" value="FLAGELLAR P-RING PERIPLASMIC PROTEIN FLGI"/>
    <property type="match status" value="1"/>
</dbReference>
<dbReference type="HAMAP" id="MF_00416">
    <property type="entry name" value="FlgI"/>
    <property type="match status" value="1"/>
</dbReference>
<evidence type="ECO:0000256" key="5">
    <source>
        <dbReference type="ARBA" id="ARBA00023143"/>
    </source>
</evidence>
<evidence type="ECO:0000256" key="2">
    <source>
        <dbReference type="ARBA" id="ARBA00004117"/>
    </source>
</evidence>
<evidence type="ECO:0000256" key="1">
    <source>
        <dbReference type="ARBA" id="ARBA00002591"/>
    </source>
</evidence>
<comment type="subcellular location">
    <subcellularLocation>
        <location evidence="2 6">Bacterial flagellum basal body</location>
    </subcellularLocation>
</comment>
<evidence type="ECO:0000256" key="6">
    <source>
        <dbReference type="HAMAP-Rule" id="MF_00416"/>
    </source>
</evidence>
<comment type="similarity">
    <text evidence="3 6">Belongs to the FlgI family.</text>
</comment>
<name>A0AAU9CEJ6_9GAMM</name>
<dbReference type="EMBL" id="AP024718">
    <property type="protein sequence ID" value="BCX88643.1"/>
    <property type="molecule type" value="Genomic_DNA"/>
</dbReference>
<dbReference type="PRINTS" id="PR01010">
    <property type="entry name" value="FLGPRINGFLGI"/>
</dbReference>
<dbReference type="GO" id="GO:0071973">
    <property type="term" value="P:bacterial-type flagellum-dependent cell motility"/>
    <property type="evidence" value="ECO:0007669"/>
    <property type="project" value="InterPro"/>
</dbReference>
<dbReference type="NCBIfam" id="NF003676">
    <property type="entry name" value="PRK05303.1"/>
    <property type="match status" value="1"/>
</dbReference>
<keyword evidence="8" id="KW-1185">Reference proteome</keyword>
<dbReference type="Proteomes" id="UP001321450">
    <property type="component" value="Chromosome"/>
</dbReference>
<dbReference type="InterPro" id="IPR001782">
    <property type="entry name" value="Flag_FlgI"/>
</dbReference>
<proteinExistence type="inferred from homology"/>
<evidence type="ECO:0000256" key="3">
    <source>
        <dbReference type="ARBA" id="ARBA00008994"/>
    </source>
</evidence>
<dbReference type="RefSeq" id="WP_286293857.1">
    <property type="nucleotide sequence ID" value="NZ_AP024718.1"/>
</dbReference>
<dbReference type="GO" id="GO:0009428">
    <property type="term" value="C:bacterial-type flagellum basal body, distal rod, P ring"/>
    <property type="evidence" value="ECO:0007669"/>
    <property type="project" value="InterPro"/>
</dbReference>
<dbReference type="PANTHER" id="PTHR30381:SF0">
    <property type="entry name" value="FLAGELLAR P-RING PROTEIN"/>
    <property type="match status" value="1"/>
</dbReference>
<dbReference type="Pfam" id="PF02119">
    <property type="entry name" value="FlgI"/>
    <property type="match status" value="1"/>
</dbReference>
<keyword evidence="4" id="KW-0732">Signal</keyword>
<evidence type="ECO:0000313" key="8">
    <source>
        <dbReference type="Proteomes" id="UP001321450"/>
    </source>
</evidence>
<keyword evidence="7" id="KW-0969">Cilium</keyword>
<dbReference type="GO" id="GO:0030288">
    <property type="term" value="C:outer membrane-bounded periplasmic space"/>
    <property type="evidence" value="ECO:0007669"/>
    <property type="project" value="InterPro"/>
</dbReference>
<comment type="function">
    <text evidence="1 6">Assembles around the rod to form the L-ring and probably protects the motor/basal body from shearing forces during rotation.</text>
</comment>
<keyword evidence="7" id="KW-0282">Flagellum</keyword>
<comment type="subunit">
    <text evidence="6">The basal body constitutes a major portion of the flagellar organelle and consists of four rings (L,P,S, and M) mounted on a central rod.</text>
</comment>
<gene>
    <name evidence="6" type="primary">flgI</name>
    <name evidence="7" type="ORF">MIN45_P1012</name>
</gene>